<dbReference type="GO" id="GO:0000105">
    <property type="term" value="P:L-histidine biosynthetic process"/>
    <property type="evidence" value="ECO:0007669"/>
    <property type="project" value="InterPro"/>
</dbReference>
<evidence type="ECO:0000256" key="1">
    <source>
        <dbReference type="ARBA" id="ARBA00001947"/>
    </source>
</evidence>
<dbReference type="NCBIfam" id="TIGR00069">
    <property type="entry name" value="hisD"/>
    <property type="match status" value="1"/>
</dbReference>
<name>A0A841R462_9SPIO</name>
<dbReference type="EC" id="1.1.1.23" evidence="9"/>
<dbReference type="GO" id="GO:0046872">
    <property type="term" value="F:metal ion binding"/>
    <property type="evidence" value="ECO:0007669"/>
    <property type="project" value="UniProtKB-KW"/>
</dbReference>
<dbReference type="GO" id="GO:0005829">
    <property type="term" value="C:cytosol"/>
    <property type="evidence" value="ECO:0007669"/>
    <property type="project" value="TreeGrafter"/>
</dbReference>
<dbReference type="AlphaFoldDB" id="A0A841R462"/>
<organism evidence="9 10">
    <name type="scientific">Spirochaeta isovalerica</name>
    <dbReference type="NCBI Taxonomy" id="150"/>
    <lineage>
        <taxon>Bacteria</taxon>
        <taxon>Pseudomonadati</taxon>
        <taxon>Spirochaetota</taxon>
        <taxon>Spirochaetia</taxon>
        <taxon>Spirochaetales</taxon>
        <taxon>Spirochaetaceae</taxon>
        <taxon>Spirochaeta</taxon>
    </lineage>
</organism>
<evidence type="ECO:0000256" key="3">
    <source>
        <dbReference type="ARBA" id="ARBA00022723"/>
    </source>
</evidence>
<keyword evidence="3" id="KW-0479">Metal-binding</keyword>
<evidence type="ECO:0000256" key="5">
    <source>
        <dbReference type="ARBA" id="ARBA00023002"/>
    </source>
</evidence>
<evidence type="ECO:0000256" key="7">
    <source>
        <dbReference type="PIRSR" id="PIRSR000099-1"/>
    </source>
</evidence>
<dbReference type="Pfam" id="PF00815">
    <property type="entry name" value="Histidinol_dh"/>
    <property type="match status" value="1"/>
</dbReference>
<keyword evidence="4" id="KW-0862">Zinc</keyword>
<reference evidence="9 10" key="1">
    <citation type="submission" date="2020-08" db="EMBL/GenBank/DDBJ databases">
        <title>Genomic Encyclopedia of Type Strains, Phase IV (KMG-IV): sequencing the most valuable type-strain genomes for metagenomic binning, comparative biology and taxonomic classification.</title>
        <authorList>
            <person name="Goeker M."/>
        </authorList>
    </citation>
    <scope>NUCLEOTIDE SEQUENCE [LARGE SCALE GENOMIC DNA]</scope>
    <source>
        <strain evidence="9 10">DSM 2461</strain>
    </source>
</reference>
<dbReference type="CDD" id="cd06572">
    <property type="entry name" value="Histidinol_dh"/>
    <property type="match status" value="1"/>
</dbReference>
<dbReference type="PANTHER" id="PTHR21256">
    <property type="entry name" value="HISTIDINOL DEHYDROGENASE HDH"/>
    <property type="match status" value="1"/>
</dbReference>
<dbReference type="InterPro" id="IPR012131">
    <property type="entry name" value="Hstdl_DH"/>
</dbReference>
<evidence type="ECO:0000313" key="10">
    <source>
        <dbReference type="Proteomes" id="UP000587760"/>
    </source>
</evidence>
<dbReference type="Gene3D" id="1.20.5.1300">
    <property type="match status" value="1"/>
</dbReference>
<dbReference type="RefSeq" id="WP_246433728.1">
    <property type="nucleotide sequence ID" value="NZ_JACHGJ010000001.1"/>
</dbReference>
<comment type="similarity">
    <text evidence="2 6 8">Belongs to the histidinol dehydrogenase family.</text>
</comment>
<gene>
    <name evidence="9" type="ORF">HNR50_000239</name>
</gene>
<evidence type="ECO:0000256" key="8">
    <source>
        <dbReference type="RuleBase" id="RU004175"/>
    </source>
</evidence>
<keyword evidence="10" id="KW-1185">Reference proteome</keyword>
<proteinExistence type="inferred from homology"/>
<dbReference type="Proteomes" id="UP000587760">
    <property type="component" value="Unassembled WGS sequence"/>
</dbReference>
<dbReference type="PIRSF" id="PIRSF000099">
    <property type="entry name" value="Histidinol_dh"/>
    <property type="match status" value="1"/>
</dbReference>
<protein>
    <submittedName>
        <fullName evidence="9">Histidinol dehydrogenase</fullName>
        <ecNumber evidence="9">1.1.1.23</ecNumber>
    </submittedName>
</protein>
<evidence type="ECO:0000256" key="2">
    <source>
        <dbReference type="ARBA" id="ARBA00010178"/>
    </source>
</evidence>
<dbReference type="Gene3D" id="3.40.50.1980">
    <property type="entry name" value="Nitrogenase molybdenum iron protein domain"/>
    <property type="match status" value="2"/>
</dbReference>
<dbReference type="PRINTS" id="PR00083">
    <property type="entry name" value="HOLDHDRGNASE"/>
</dbReference>
<feature type="active site" description="Proton acceptor" evidence="7">
    <location>
        <position position="331"/>
    </location>
</feature>
<keyword evidence="5 6" id="KW-0560">Oxidoreductase</keyword>
<dbReference type="SUPFAM" id="SSF53720">
    <property type="entry name" value="ALDH-like"/>
    <property type="match status" value="1"/>
</dbReference>
<evidence type="ECO:0000256" key="4">
    <source>
        <dbReference type="ARBA" id="ARBA00022833"/>
    </source>
</evidence>
<comment type="caution">
    <text evidence="9">The sequence shown here is derived from an EMBL/GenBank/DDBJ whole genome shotgun (WGS) entry which is preliminary data.</text>
</comment>
<dbReference type="FunFam" id="3.40.50.1980:FF:000001">
    <property type="entry name" value="Histidinol dehydrogenase"/>
    <property type="match status" value="1"/>
</dbReference>
<accession>A0A841R462</accession>
<dbReference type="EMBL" id="JACHGJ010000001">
    <property type="protein sequence ID" value="MBB6478606.1"/>
    <property type="molecule type" value="Genomic_DNA"/>
</dbReference>
<feature type="active site" description="Proton acceptor" evidence="7">
    <location>
        <position position="332"/>
    </location>
</feature>
<dbReference type="InterPro" id="IPR022695">
    <property type="entry name" value="Histidinol_DH_monofunct"/>
</dbReference>
<comment type="cofactor">
    <cofactor evidence="1">
        <name>Zn(2+)</name>
        <dbReference type="ChEBI" id="CHEBI:29105"/>
    </cofactor>
</comment>
<dbReference type="GO" id="GO:0004399">
    <property type="term" value="F:histidinol dehydrogenase activity"/>
    <property type="evidence" value="ECO:0007669"/>
    <property type="project" value="UniProtKB-EC"/>
</dbReference>
<dbReference type="PANTHER" id="PTHR21256:SF2">
    <property type="entry name" value="HISTIDINE BIOSYNTHESIS TRIFUNCTIONAL PROTEIN"/>
    <property type="match status" value="1"/>
</dbReference>
<evidence type="ECO:0000313" key="9">
    <source>
        <dbReference type="EMBL" id="MBB6478606.1"/>
    </source>
</evidence>
<dbReference type="GO" id="GO:0051287">
    <property type="term" value="F:NAD binding"/>
    <property type="evidence" value="ECO:0007669"/>
    <property type="project" value="InterPro"/>
</dbReference>
<evidence type="ECO:0000256" key="6">
    <source>
        <dbReference type="PIRNR" id="PIRNR000099"/>
    </source>
</evidence>
<sequence length="435" mass="46984">MTINYNKWSAMPEQERMNIFNRSELVISDVMDTVSQIIDNVKSNGDKALYEYNRDFDGVKPEKYNLRVSAEEFEEAESSLSADVKEAIDFSIANVLKFHKSQIPEGMNMIEIRKGVFAGEKAIAIESAGLYVPRGRGSFPSMLYMQAIPAIAAGVRRICIVTPPDEMGKVDPGCLYAARKCGVSEVYKTGGAQAIAALAYGTESIKPVVKITGPGSKYVSAAKRLLSGIVDPGLPAGPSDSAVLADASADPYKAALDLMTEAEHGSDSSAILVTDSESLARKCMAYLDTLAAKLPPQRKKFVEDVFAGFGGIILVDSIEEGARVVNIYAPEHLQIVTEDPWDTVQLIENAGEILLGDNTPFSNANYSIGANAVLPTGGKAKTWSALSARDFIKYSSIVYSTAKGYRDLEKHVKVLADYEGFAAHGNALKLRNDNV</sequence>
<dbReference type="InterPro" id="IPR016161">
    <property type="entry name" value="Ald_DH/histidinol_DH"/>
</dbReference>